<dbReference type="PANTHER" id="PTHR11289">
    <property type="entry name" value="BREAST CANCER TYPE 2 SUSCEPTIBILITY PROTEIN BRCA2"/>
    <property type="match status" value="1"/>
</dbReference>
<dbReference type="CDD" id="cd04494">
    <property type="entry name" value="BRCA2DBD_OB2"/>
    <property type="match status" value="1"/>
</dbReference>
<dbReference type="CDD" id="cd04493">
    <property type="entry name" value="BRCA2DBD_OB1"/>
    <property type="match status" value="1"/>
</dbReference>
<evidence type="ECO:0000256" key="1">
    <source>
        <dbReference type="ARBA" id="ARBA00022737"/>
    </source>
</evidence>
<feature type="coiled-coil region" evidence="6">
    <location>
        <begin position="2273"/>
        <end position="2322"/>
    </location>
</feature>
<accession>A0A6P8FRN3</accession>
<dbReference type="Proteomes" id="UP000515152">
    <property type="component" value="Chromosome 9"/>
</dbReference>
<keyword evidence="9" id="KW-1185">Reference proteome</keyword>
<reference evidence="10" key="1">
    <citation type="submission" date="2025-08" db="UniProtKB">
        <authorList>
            <consortium name="RefSeq"/>
        </authorList>
    </citation>
    <scope>IDENTIFICATION</scope>
</reference>
<proteinExistence type="predicted"/>
<evidence type="ECO:0000256" key="7">
    <source>
        <dbReference type="SAM" id="MobiDB-lite"/>
    </source>
</evidence>
<feature type="region of interest" description="Disordered" evidence="7">
    <location>
        <begin position="1882"/>
        <end position="1915"/>
    </location>
</feature>
<dbReference type="Pfam" id="PF09104">
    <property type="entry name" value="BRCA-2_OB3"/>
    <property type="match status" value="1"/>
</dbReference>
<dbReference type="CTD" id="675"/>
<feature type="region of interest" description="Disordered" evidence="7">
    <location>
        <begin position="478"/>
        <end position="577"/>
    </location>
</feature>
<feature type="compositionally biased region" description="Basic and acidic residues" evidence="7">
    <location>
        <begin position="1579"/>
        <end position="1588"/>
    </location>
</feature>
<dbReference type="InterPro" id="IPR015187">
    <property type="entry name" value="BRCA2_OB_1"/>
</dbReference>
<dbReference type="PROSITE" id="PS50138">
    <property type="entry name" value="BRCA2_REPEAT"/>
    <property type="match status" value="9"/>
</dbReference>
<dbReference type="InterPro" id="IPR002093">
    <property type="entry name" value="BRCA2_repeat"/>
</dbReference>
<gene>
    <name evidence="10" type="primary">brca2</name>
</gene>
<feature type="compositionally biased region" description="Polar residues" evidence="7">
    <location>
        <begin position="521"/>
        <end position="532"/>
    </location>
</feature>
<dbReference type="OrthoDB" id="21095at2759"/>
<dbReference type="GO" id="GO:0003677">
    <property type="term" value="F:DNA binding"/>
    <property type="evidence" value="ECO:0007669"/>
    <property type="project" value="UniProtKB-KW"/>
</dbReference>
<feature type="compositionally biased region" description="Polar residues" evidence="7">
    <location>
        <begin position="427"/>
        <end position="441"/>
    </location>
</feature>
<dbReference type="InterPro" id="IPR015188">
    <property type="entry name" value="BRCA2_OB_3"/>
</dbReference>
<dbReference type="SUPFAM" id="SSF81872">
    <property type="entry name" value="BRCA2 helical domain"/>
    <property type="match status" value="1"/>
</dbReference>
<dbReference type="GO" id="GO:0072015">
    <property type="term" value="P:podocyte development"/>
    <property type="evidence" value="ECO:0007669"/>
    <property type="project" value="Ensembl"/>
</dbReference>
<feature type="compositionally biased region" description="Basic and acidic residues" evidence="7">
    <location>
        <begin position="1882"/>
        <end position="1894"/>
    </location>
</feature>
<dbReference type="GeneID" id="105899805"/>
<name>A0A6P8FRN3_CLUHA</name>
<evidence type="ECO:0000256" key="2">
    <source>
        <dbReference type="ARBA" id="ARBA00022763"/>
    </source>
</evidence>
<dbReference type="GO" id="GO:0007283">
    <property type="term" value="P:spermatogenesis"/>
    <property type="evidence" value="ECO:0007669"/>
    <property type="project" value="Ensembl"/>
</dbReference>
<feature type="domain" description="Tower" evidence="8">
    <location>
        <begin position="2260"/>
        <end position="2301"/>
    </location>
</feature>
<dbReference type="GO" id="GO:0000724">
    <property type="term" value="P:double-strand break repair via homologous recombination"/>
    <property type="evidence" value="ECO:0007669"/>
    <property type="project" value="InterPro"/>
</dbReference>
<dbReference type="Pfam" id="PF09103">
    <property type="entry name" value="BRCA-2_OB1"/>
    <property type="match status" value="1"/>
</dbReference>
<dbReference type="GO" id="GO:0007530">
    <property type="term" value="P:sex determination"/>
    <property type="evidence" value="ECO:0007669"/>
    <property type="project" value="Ensembl"/>
</dbReference>
<feature type="region of interest" description="Disordered" evidence="7">
    <location>
        <begin position="413"/>
        <end position="457"/>
    </location>
</feature>
<feature type="compositionally biased region" description="Polar residues" evidence="7">
    <location>
        <begin position="1905"/>
        <end position="1915"/>
    </location>
</feature>
<dbReference type="Pfam" id="PF21318">
    <property type="entry name" value="BRCA2DBD_OB2"/>
    <property type="match status" value="1"/>
</dbReference>
<feature type="region of interest" description="Disordered" evidence="7">
    <location>
        <begin position="626"/>
        <end position="680"/>
    </location>
</feature>
<dbReference type="Pfam" id="PF09169">
    <property type="entry name" value="BRCA-2_helical"/>
    <property type="match status" value="1"/>
</dbReference>
<dbReference type="KEGG" id="char:105899805"/>
<feature type="compositionally biased region" description="Polar residues" evidence="7">
    <location>
        <begin position="777"/>
        <end position="790"/>
    </location>
</feature>
<dbReference type="SUPFAM" id="SSF50249">
    <property type="entry name" value="Nucleic acid-binding proteins"/>
    <property type="match status" value="3"/>
</dbReference>
<dbReference type="GO" id="GO:0008585">
    <property type="term" value="P:female gonad development"/>
    <property type="evidence" value="ECO:0007669"/>
    <property type="project" value="Ensembl"/>
</dbReference>
<dbReference type="GO" id="GO:0048793">
    <property type="term" value="P:pronephros development"/>
    <property type="evidence" value="ECO:0007669"/>
    <property type="project" value="Ensembl"/>
</dbReference>
<dbReference type="GO" id="GO:0042127">
    <property type="term" value="P:regulation of cell population proliferation"/>
    <property type="evidence" value="ECO:0007669"/>
    <property type="project" value="Ensembl"/>
</dbReference>
<keyword evidence="5" id="KW-0234">DNA repair</keyword>
<feature type="compositionally biased region" description="Basic and acidic residues" evidence="7">
    <location>
        <begin position="1789"/>
        <end position="1801"/>
    </location>
</feature>
<dbReference type="Pfam" id="PF09121">
    <property type="entry name" value="Tower"/>
    <property type="match status" value="1"/>
</dbReference>
<evidence type="ECO:0000256" key="3">
    <source>
        <dbReference type="ARBA" id="ARBA00023125"/>
    </source>
</evidence>
<dbReference type="SUPFAM" id="SSF81878">
    <property type="entry name" value="BRCA2 tower domain"/>
    <property type="match status" value="1"/>
</dbReference>
<dbReference type="GO" id="GO:0006355">
    <property type="term" value="P:regulation of DNA-templated transcription"/>
    <property type="evidence" value="ECO:0007669"/>
    <property type="project" value="TreeGrafter"/>
</dbReference>
<dbReference type="Gene3D" id="2.40.50.140">
    <property type="entry name" value="Nucleic acid-binding proteins"/>
    <property type="match status" value="3"/>
</dbReference>
<feature type="region of interest" description="Disordered" evidence="7">
    <location>
        <begin position="280"/>
        <end position="306"/>
    </location>
</feature>
<dbReference type="InterPro" id="IPR055077">
    <property type="entry name" value="BRCA2_TR2"/>
</dbReference>
<dbReference type="InterPro" id="IPR048262">
    <property type="entry name" value="BRCA2_OB_2_dom"/>
</dbReference>
<keyword evidence="2" id="KW-0227">DNA damage</keyword>
<dbReference type="Gene3D" id="6.10.70.10">
    <property type="match status" value="1"/>
</dbReference>
<keyword evidence="3" id="KW-0238">DNA-binding</keyword>
<evidence type="ECO:0000313" key="9">
    <source>
        <dbReference type="Proteomes" id="UP000515152"/>
    </source>
</evidence>
<sequence>MLTGSDGSKIVNQTVILQTQTCSQKRGTGMFEVFIYDTKKDLGPLTPNWFEELTAKASRKDDSDVGEAMASGPSCHEDVAIKLPGVKAEIFLGSQTSTPKLLTKPLLASPEFLTEGTPASAQIFIESSPYLFGSAKESGPFKQQNSAVPKIVSEPEDTPKRFSSKVVQRISESLGAQINPDLSWSSSLNTPSSLTPTFILSKREEPSSTVKTTEERVVFVRKLFPPIFKDDILPTSEEDRLSTEKAKEDGELLTTVESVLDGTEEILSFFFTSRKAKTRERGGCTQSDGPFSDATRPGEISSPLKNRNCETTQWTPLSLSEISGSCSVESSLTNQHREHDYASQCHQQTSVVCVTDGQKSQSELQLDAPQVFVSPLDAISAPSLSRKPKKFMYPVGDSASSRQDVRQRFYKPLHQSPTMPCPDILKSGQSSESTKQQTGGQCQEVHRSRSQVVPSTTFEKDVDMTQLCKAFAEDFSQEEVVQSRSPVRREEVVPCQGSSTPSGPEKNSDARTQPLCKQETDPINKQNSSHITGQHGILSQPDISNRRLVKVPQTGESKTLNHNNNTTSNGSHSTTGYEVSRSFTASQNQPFSGFKTASDKIISFPQEAIERAKALLDEFAESDITDSPITALPSKDGSDNTKGTQDGRKRSHLSSRQQNTTRQKNSTPHSPSDVSGFRTAADRRISVSSLSIWKAKKMLKELEDESTTDNLIGIKLKEAGEKARDLKSVLDVTSISPPADACSPLTASQRADVSELCSLLEDANSQCEFTQVKPAKVNSSKPPESVQQTGGKEWDPDILTGINFDDSFSTDIEHHMPVQKGSVKLNKALQVKVQNMSVGEMSSQSENIPVSVDFKIDLNASVKNLIPALGYSDDLDRSHKSHAEKVNRQNVMIRNPEFPDSSSTESSLDNCSSDTVFFIKKTPKSVLSRTRQSEDEDILGKTIVKMNSSITLNSAGSCSEESFCGFRTAGGRKVHVSETALLQAKALLSHHTESDDTESGVESKGYINATTHDDETRLSGTQSAQEASTGCGVVTPHRLKTNITGSSLKAFSGGPSCGGFNTDGAQMVSVSVEESPKAWNLDKDSQSYECVSNAHNASTVTQNAEIKPGGGYKTVSKDVVCVSNKAHQAAVTLRDCAGCAVNSTCIEAKPDAPLESNLMGCDPDKRNTGFRTAGGKSVFVSEEVLSKAKSILSDFLENGHDEFDFTKSSVKTSPVTKNSVFYTDIGKMSVSGKPTQEAMDLFRDCDKPEKMEHCSNTGTGHSDSGKSFGFSTASGKRMSVSSTALQKGKTLLDECVQPQGQEHMNGSTVKLPPVQRHSGQHSLGFSTASGKGISISAESVQAAKALLTDCDTSSETNWIKTEHAHKNSSVKNDAGSPRGIKTEDLMTETGAMNISEHSLGNPRVNHCGFSTASGKLVSVSNTAVQHAKLLFDEGPKPEDTEPIMGVALQHEKQMNRQDTSLSFHTASGKGLSIPAKSLKAAHAIFDDCSEVPMEIMQRIPAANCGRSTENNCHTDPEANNVGSCLNITTETAQNGDTKHGEHSSISFGFSTASGKGVSVSKKALKEACKQLEQCVDDTLPERNTDFKPGKTGSSSGKLCLDAPPDPERNQCNSSFLSGHTKRDSSGLSFQSDNLSSCTTTQERYFEQEAMACAKALLEDEDLHDAALHVTSGASQVNPHVEKRLSGKRDLENDDSKDQPPLKRRLLAELNKSSNRPLLVPLKSSPTGVLSDRTVRCNVLLQPNITQPHRITVAPKRINDEPELTTSESSCAKQFGERVPMFVPPFRKQTNPERQKGERSVDHSAPSVFVPPFKSKVNDSKSPFHPAAESEGHTEVHAKCSGFVPVIKKTCPQAEACFQDHFTPLDSSHGRILPCEDRDDFNHSDEHALNHEAPNRDVPTAGLKSPTPSGLKSSTPSEEALRCILLARDMQDMRIRKKKRQTIRPLPGSLFLAKTSGVARVSLRATVGYKCPRRHPEKLLYVYGVPSEVVQVNSGSAKSFQFLWEHFFKSEALSQAGGVQLADGGWLIPDHRGMLGKEQFYRALCDTPGVDPGLISEEWVYNHYRWIVWKRASMERAFPQELGGLCLTPEQVLLQLKYRYDVEVDKSQRSALRRITERDDTPAKTLVLCVCGVETSGTASKTEGPVAALWLTDGWYTLRALLDPPLTALLQRGRLSVGDKLVTHGAELVGSQDACPPLEAPESLMLKISANSTRPARWDARLGYHRDPRPFQLPLGTLFSDGGVVGCVDTLVLRCYPMQWMEKTAGGVFIFRSERAEEREARSHEQRKQKAMEALFSRIQAHLEEEEQGKRKTRNQKRALSRREMEALEDGEELHEAMQSNPTYVQADLREEQLSSLCSFRRLLDERRQVQLQERVRKALEEAQQGSANCHSRVVTPVWKLAVCDSTRQQSSSSSSSKGSVFLLNIWRPSMELLSLLKEGGRYRTYHLSTSVGKRKATTAAIQLTATKKTYFENMKVLPEMLRECFEPRQCASFNSLQNPLFHSPCGEVDVVGYVIYIADRNGASPALYLVDEKVDFVSVRCSGPLRQLAVEELVKPLALLIVSNALLRQASAPIPALYAGDFTLFRTSSSEPHIQERMRQLKSFVQSLEHFSKGAEEKLSSLIPMHGSSIQPCPKPLGGTSDLCKPPPFLEPVTPVGKRTLAASASEGKQPKNLKRRRGFEYLSRIPSPPPLNPLGTVMSPHVKKTFNPPRRSEILSPMSKTPIPSPRVPNLLPSEDEWVKDEELALIDTQTLLDGLVK</sequence>
<evidence type="ECO:0000256" key="5">
    <source>
        <dbReference type="ARBA" id="ARBA00023204"/>
    </source>
</evidence>
<dbReference type="Pfam" id="PF00634">
    <property type="entry name" value="BRCA2"/>
    <property type="match status" value="5"/>
</dbReference>
<evidence type="ECO:0000256" key="4">
    <source>
        <dbReference type="ARBA" id="ARBA00023172"/>
    </source>
</evidence>
<dbReference type="InterPro" id="IPR015525">
    <property type="entry name" value="BRCA2"/>
</dbReference>
<evidence type="ECO:0000313" key="10">
    <source>
        <dbReference type="RefSeq" id="XP_031429124.1"/>
    </source>
</evidence>
<dbReference type="RefSeq" id="XP_031429124.1">
    <property type="nucleotide sequence ID" value="XM_031573264.2"/>
</dbReference>
<protein>
    <submittedName>
        <fullName evidence="10">Breast cancer type 2 susceptibility protein isoform X1</fullName>
    </submittedName>
</protein>
<dbReference type="InterPro" id="IPR015205">
    <property type="entry name" value="Tower_dom"/>
</dbReference>
<keyword evidence="1" id="KW-0677">Repeat</keyword>
<feature type="region of interest" description="Disordered" evidence="7">
    <location>
        <begin position="1579"/>
        <end position="1633"/>
    </location>
</feature>
<dbReference type="InterPro" id="IPR012340">
    <property type="entry name" value="NA-bd_OB-fold"/>
</dbReference>
<keyword evidence="4" id="KW-0233">DNA recombination</keyword>
<feature type="region of interest" description="Disordered" evidence="7">
    <location>
        <begin position="2707"/>
        <end position="2729"/>
    </location>
</feature>
<feature type="compositionally biased region" description="Basic and acidic residues" evidence="7">
    <location>
        <begin position="1679"/>
        <end position="1700"/>
    </location>
</feature>
<evidence type="ECO:0000256" key="6">
    <source>
        <dbReference type="SAM" id="Coils"/>
    </source>
</evidence>
<dbReference type="InterPro" id="IPR015252">
    <property type="entry name" value="BRCA2_hlx"/>
</dbReference>
<organism evidence="9 10">
    <name type="scientific">Clupea harengus</name>
    <name type="common">Atlantic herring</name>
    <dbReference type="NCBI Taxonomy" id="7950"/>
    <lineage>
        <taxon>Eukaryota</taxon>
        <taxon>Metazoa</taxon>
        <taxon>Chordata</taxon>
        <taxon>Craniata</taxon>
        <taxon>Vertebrata</taxon>
        <taxon>Euteleostomi</taxon>
        <taxon>Actinopterygii</taxon>
        <taxon>Neopterygii</taxon>
        <taxon>Teleostei</taxon>
        <taxon>Clupei</taxon>
        <taxon>Clupeiformes</taxon>
        <taxon>Clupeoidei</taxon>
        <taxon>Clupeidae</taxon>
        <taxon>Clupea</taxon>
    </lineage>
</organism>
<dbReference type="Pfam" id="PF22687">
    <property type="entry name" value="BRCA2_TR2"/>
    <property type="match status" value="1"/>
</dbReference>
<dbReference type="GO" id="GO:1905879">
    <property type="term" value="P:regulation of oogenesis"/>
    <property type="evidence" value="ECO:0007669"/>
    <property type="project" value="Ensembl"/>
</dbReference>
<keyword evidence="6" id="KW-0175">Coiled coil</keyword>
<feature type="compositionally biased region" description="Low complexity" evidence="7">
    <location>
        <begin position="561"/>
        <end position="576"/>
    </location>
</feature>
<evidence type="ECO:0000259" key="8">
    <source>
        <dbReference type="SMART" id="SM01341"/>
    </source>
</evidence>
<feature type="region of interest" description="Disordered" evidence="7">
    <location>
        <begin position="1783"/>
        <end position="1833"/>
    </location>
</feature>
<feature type="region of interest" description="Disordered" evidence="7">
    <location>
        <begin position="1669"/>
        <end position="1701"/>
    </location>
</feature>
<dbReference type="InterPro" id="IPR036315">
    <property type="entry name" value="BRCA2_hlx_sf"/>
</dbReference>
<feature type="compositionally biased region" description="Polar residues" evidence="7">
    <location>
        <begin position="654"/>
        <end position="673"/>
    </location>
</feature>
<dbReference type="PANTHER" id="PTHR11289:SF0">
    <property type="entry name" value="BREAST CANCER TYPE 2 SUSCEPTIBILITY PROTEIN"/>
    <property type="match status" value="1"/>
</dbReference>
<feature type="region of interest" description="Disordered" evidence="7">
    <location>
        <begin position="774"/>
        <end position="796"/>
    </location>
</feature>
<dbReference type="PIRSF" id="PIRSF002397">
    <property type="entry name" value="BRCA2"/>
    <property type="match status" value="1"/>
</dbReference>
<dbReference type="SMART" id="SM01341">
    <property type="entry name" value="Tower"/>
    <property type="match status" value="1"/>
</dbReference>